<dbReference type="GO" id="GO:0016788">
    <property type="term" value="F:hydrolase activity, acting on ester bonds"/>
    <property type="evidence" value="ECO:0007669"/>
    <property type="project" value="InterPro"/>
</dbReference>
<dbReference type="Gene3D" id="3.20.20.140">
    <property type="entry name" value="Metal-dependent hydrolases"/>
    <property type="match status" value="1"/>
</dbReference>
<dbReference type="PANTHER" id="PTHR46124:SF2">
    <property type="entry name" value="D-AMINOACYL-TRNA DEACYLASE"/>
    <property type="match status" value="1"/>
</dbReference>
<protein>
    <submittedName>
        <fullName evidence="1">TatD DNase family protein</fullName>
    </submittedName>
</protein>
<dbReference type="Proteomes" id="UP000278962">
    <property type="component" value="Unassembled WGS sequence"/>
</dbReference>
<proteinExistence type="predicted"/>
<dbReference type="SUPFAM" id="SSF51556">
    <property type="entry name" value="Metallo-dependent hydrolases"/>
    <property type="match status" value="1"/>
</dbReference>
<comment type="caution">
    <text evidence="1">The sequence shown here is derived from an EMBL/GenBank/DDBJ whole genome shotgun (WGS) entry which is preliminary data.</text>
</comment>
<gene>
    <name evidence="1" type="ORF">C8N24_4072</name>
</gene>
<keyword evidence="2" id="KW-1185">Reference proteome</keyword>
<dbReference type="PANTHER" id="PTHR46124">
    <property type="entry name" value="D-AMINOACYL-TRNA DEACYLASE"/>
    <property type="match status" value="1"/>
</dbReference>
<organism evidence="1 2">
    <name type="scientific">Solirubrobacter pauli</name>
    <dbReference type="NCBI Taxonomy" id="166793"/>
    <lineage>
        <taxon>Bacteria</taxon>
        <taxon>Bacillati</taxon>
        <taxon>Actinomycetota</taxon>
        <taxon>Thermoleophilia</taxon>
        <taxon>Solirubrobacterales</taxon>
        <taxon>Solirubrobacteraceae</taxon>
        <taxon>Solirubrobacter</taxon>
    </lineage>
</organism>
<accession>A0A660L283</accession>
<dbReference type="Pfam" id="PF01026">
    <property type="entry name" value="TatD_DNase"/>
    <property type="match status" value="1"/>
</dbReference>
<dbReference type="InterPro" id="IPR001130">
    <property type="entry name" value="TatD-like"/>
</dbReference>
<sequence>MLPPIDAHAHIQTGVSARDIAGLKAFVVAVTRERKEWGPALRRTDRLAVWGVGVHPGLPVEISDFDQAAFGEAVERACFVGEIGLDGKSKASMDSQRHVLTQILEVVAARPRPTTIHSAAASGPVLNALRERPIRAPILHWWRGSEKQTREAVELGCYFSINGAEVRRPKVLSLLPPERVLTETDFPYSRRSDPTATQPAAVGSTERALMQNWGLDELALRRLLWQNLAELFDRCDLTERVPSAVQEAMLAAGFR</sequence>
<name>A0A660L283_9ACTN</name>
<evidence type="ECO:0000313" key="1">
    <source>
        <dbReference type="EMBL" id="RKQ86063.1"/>
    </source>
</evidence>
<dbReference type="AlphaFoldDB" id="A0A660L283"/>
<dbReference type="EMBL" id="RBIL01000002">
    <property type="protein sequence ID" value="RKQ86063.1"/>
    <property type="molecule type" value="Genomic_DNA"/>
</dbReference>
<evidence type="ECO:0000313" key="2">
    <source>
        <dbReference type="Proteomes" id="UP000278962"/>
    </source>
</evidence>
<reference evidence="1 2" key="1">
    <citation type="submission" date="2018-10" db="EMBL/GenBank/DDBJ databases">
        <title>Genomic Encyclopedia of Archaeal and Bacterial Type Strains, Phase II (KMG-II): from individual species to whole genera.</title>
        <authorList>
            <person name="Goeker M."/>
        </authorList>
    </citation>
    <scope>NUCLEOTIDE SEQUENCE [LARGE SCALE GENOMIC DNA]</scope>
    <source>
        <strain evidence="1 2">DSM 14954</strain>
    </source>
</reference>
<dbReference type="InterPro" id="IPR032466">
    <property type="entry name" value="Metal_Hydrolase"/>
</dbReference>